<dbReference type="Pfam" id="PF02576">
    <property type="entry name" value="RimP_N"/>
    <property type="match status" value="1"/>
</dbReference>
<keyword evidence="7" id="KW-1185">Reference proteome</keyword>
<evidence type="ECO:0000259" key="4">
    <source>
        <dbReference type="Pfam" id="PF02576"/>
    </source>
</evidence>
<keyword evidence="2 3" id="KW-0690">Ribosome biogenesis</keyword>
<dbReference type="EMBL" id="JAPOHA010000013">
    <property type="protein sequence ID" value="MCY1714974.1"/>
    <property type="molecule type" value="Genomic_DNA"/>
</dbReference>
<dbReference type="RefSeq" id="WP_268059056.1">
    <property type="nucleotide sequence ID" value="NZ_JAPOHA010000013.1"/>
</dbReference>
<dbReference type="InterPro" id="IPR003728">
    <property type="entry name" value="Ribosome_maturation_RimP"/>
</dbReference>
<comment type="subcellular location">
    <subcellularLocation>
        <location evidence="3">Cytoplasm</location>
    </subcellularLocation>
</comment>
<dbReference type="PANTHER" id="PTHR33867">
    <property type="entry name" value="RIBOSOME MATURATION FACTOR RIMP"/>
    <property type="match status" value="1"/>
</dbReference>
<evidence type="ECO:0000259" key="5">
    <source>
        <dbReference type="Pfam" id="PF17384"/>
    </source>
</evidence>
<dbReference type="InterPro" id="IPR036847">
    <property type="entry name" value="RimP_C_sf"/>
</dbReference>
<evidence type="ECO:0000313" key="7">
    <source>
        <dbReference type="Proteomes" id="UP001082703"/>
    </source>
</evidence>
<sequence length="169" mass="18718">MNGLSNRKKSGNTVDVVWKLAAPIAAGLGLTIWDVRFVKEGAGWFLRIFIDKEGGVGIEDCEAMSRAINDPLDQLDPIEQSYCLEVSSPGMERELVREEHFRAFLGAKVRAKLFHPLEDGRRELTGTLRDFQEDTIILETDNGETISLAQKDASSVRLVEDDIVGGIAE</sequence>
<reference evidence="6 7" key="1">
    <citation type="submission" date="2022-11" db="EMBL/GenBank/DDBJ databases">
        <authorList>
            <person name="Caiyu Z."/>
        </authorList>
    </citation>
    <scope>NUCLEOTIDE SEQUENCE [LARGE SCALE GENOMIC DNA]</scope>
    <source>
        <strain evidence="6 7">YR-4</strain>
    </source>
</reference>
<evidence type="ECO:0000256" key="2">
    <source>
        <dbReference type="ARBA" id="ARBA00022517"/>
    </source>
</evidence>
<dbReference type="InterPro" id="IPR035956">
    <property type="entry name" value="RimP_N_sf"/>
</dbReference>
<dbReference type="PANTHER" id="PTHR33867:SF1">
    <property type="entry name" value="RIBOSOME MATURATION FACTOR RIMP"/>
    <property type="match status" value="1"/>
</dbReference>
<proteinExistence type="inferred from homology"/>
<comment type="caution">
    <text evidence="6">The sequence shown here is derived from an EMBL/GenBank/DDBJ whole genome shotgun (WGS) entry which is preliminary data.</text>
</comment>
<feature type="domain" description="Ribosome maturation factor RimP C-terminal" evidence="5">
    <location>
        <begin position="95"/>
        <end position="158"/>
    </location>
</feature>
<comment type="function">
    <text evidence="3">Required for maturation of 30S ribosomal subunits.</text>
</comment>
<dbReference type="SUPFAM" id="SSF75420">
    <property type="entry name" value="YhbC-like, N-terminal domain"/>
    <property type="match status" value="1"/>
</dbReference>
<dbReference type="Pfam" id="PF17384">
    <property type="entry name" value="DUF150_C"/>
    <property type="match status" value="1"/>
</dbReference>
<dbReference type="Gene3D" id="3.30.300.70">
    <property type="entry name" value="RimP-like superfamily, N-terminal"/>
    <property type="match status" value="1"/>
</dbReference>
<dbReference type="Gene3D" id="2.30.30.180">
    <property type="entry name" value="Ribosome maturation factor RimP, C-terminal domain"/>
    <property type="match status" value="1"/>
</dbReference>
<comment type="similarity">
    <text evidence="3">Belongs to the RimP family.</text>
</comment>
<name>A0ABT4BVQ7_9FIRM</name>
<accession>A0ABT4BVQ7</accession>
<dbReference type="CDD" id="cd01734">
    <property type="entry name" value="YlxS_C"/>
    <property type="match status" value="1"/>
</dbReference>
<evidence type="ECO:0000313" key="6">
    <source>
        <dbReference type="EMBL" id="MCY1714974.1"/>
    </source>
</evidence>
<gene>
    <name evidence="3" type="primary">rimP</name>
    <name evidence="6" type="ORF">OUY18_11995</name>
</gene>
<dbReference type="InterPro" id="IPR028998">
    <property type="entry name" value="RimP_C"/>
</dbReference>
<dbReference type="Proteomes" id="UP001082703">
    <property type="component" value="Unassembled WGS sequence"/>
</dbReference>
<keyword evidence="1 3" id="KW-0963">Cytoplasm</keyword>
<feature type="domain" description="Ribosome maturation factor RimP N-terminal" evidence="4">
    <location>
        <begin position="21"/>
        <end position="92"/>
    </location>
</feature>
<evidence type="ECO:0000256" key="1">
    <source>
        <dbReference type="ARBA" id="ARBA00022490"/>
    </source>
</evidence>
<dbReference type="SUPFAM" id="SSF74942">
    <property type="entry name" value="YhbC-like, C-terminal domain"/>
    <property type="match status" value="1"/>
</dbReference>
<protein>
    <recommendedName>
        <fullName evidence="3">Ribosome maturation factor RimP</fullName>
    </recommendedName>
</protein>
<dbReference type="InterPro" id="IPR028989">
    <property type="entry name" value="RimP_N"/>
</dbReference>
<evidence type="ECO:0000256" key="3">
    <source>
        <dbReference type="HAMAP-Rule" id="MF_01077"/>
    </source>
</evidence>
<dbReference type="HAMAP" id="MF_01077">
    <property type="entry name" value="RimP"/>
    <property type="match status" value="1"/>
</dbReference>
<organism evidence="6 7">
    <name type="scientific">Caproiciproducens galactitolivorans</name>
    <dbReference type="NCBI Taxonomy" id="642589"/>
    <lineage>
        <taxon>Bacteria</taxon>
        <taxon>Bacillati</taxon>
        <taxon>Bacillota</taxon>
        <taxon>Clostridia</taxon>
        <taxon>Eubacteriales</taxon>
        <taxon>Acutalibacteraceae</taxon>
        <taxon>Caproiciproducens</taxon>
    </lineage>
</organism>